<dbReference type="CDD" id="cd03140">
    <property type="entry name" value="GATase1_PfpI_3"/>
    <property type="match status" value="1"/>
</dbReference>
<dbReference type="InterPro" id="IPR050325">
    <property type="entry name" value="Prot/Nucl_acid_deglycase"/>
</dbReference>
<name>A0A2P7VEA8_9BACL</name>
<dbReference type="SUPFAM" id="SSF52317">
    <property type="entry name" value="Class I glutamine amidotransferase-like"/>
    <property type="match status" value="1"/>
</dbReference>
<sequence length="193" mass="21646">MKEVFIFITDGFADWEASYVSSELNKPGTGYRVKTIAIDQEPKVSMGGMRVLPDYSVKEFNPNSDIAMLIIPGGTGWREEKNQQAKVMVDYCVSKEIPVAAICDATTFLGNHGYLDNHKHTGNTLPYLKEGAPNYRGDQHYVDGQSVRDENLITANGSGALEFSRHILERLGVLEGEELNQWYEIFKKGYFPS</sequence>
<dbReference type="Proteomes" id="UP000240419">
    <property type="component" value="Unassembled WGS sequence"/>
</dbReference>
<dbReference type="GO" id="GO:0016740">
    <property type="term" value="F:transferase activity"/>
    <property type="evidence" value="ECO:0007669"/>
    <property type="project" value="UniProtKB-KW"/>
</dbReference>
<gene>
    <name evidence="2" type="ORF">C7R93_08030</name>
</gene>
<keyword evidence="3" id="KW-1185">Reference proteome</keyword>
<dbReference type="PANTHER" id="PTHR48094">
    <property type="entry name" value="PROTEIN/NUCLEIC ACID DEGLYCASE DJ-1-RELATED"/>
    <property type="match status" value="1"/>
</dbReference>
<dbReference type="EMBL" id="PXZM01000011">
    <property type="protein sequence ID" value="PSJ97565.1"/>
    <property type="molecule type" value="Genomic_DNA"/>
</dbReference>
<evidence type="ECO:0000313" key="2">
    <source>
        <dbReference type="EMBL" id="PSJ97565.1"/>
    </source>
</evidence>
<accession>A0A2P7VEA8</accession>
<dbReference type="InterPro" id="IPR029062">
    <property type="entry name" value="Class_I_gatase-like"/>
</dbReference>
<dbReference type="PANTHER" id="PTHR48094:SF19">
    <property type="entry name" value="DJ-1_PFPI DOMAIN-CONTAINING PROTEIN"/>
    <property type="match status" value="1"/>
</dbReference>
<dbReference type="RefSeq" id="WP_106838332.1">
    <property type="nucleotide sequence ID" value="NZ_JBCNIW010000010.1"/>
</dbReference>
<dbReference type="OrthoDB" id="6003696at2"/>
<dbReference type="Pfam" id="PF01965">
    <property type="entry name" value="DJ-1_PfpI"/>
    <property type="match status" value="1"/>
</dbReference>
<dbReference type="GO" id="GO:0005737">
    <property type="term" value="C:cytoplasm"/>
    <property type="evidence" value="ECO:0007669"/>
    <property type="project" value="TreeGrafter"/>
</dbReference>
<protein>
    <submittedName>
        <fullName evidence="2">Glutamine amidotransferase</fullName>
    </submittedName>
</protein>
<comment type="caution">
    <text evidence="2">The sequence shown here is derived from an EMBL/GenBank/DDBJ whole genome shotgun (WGS) entry which is preliminary data.</text>
</comment>
<keyword evidence="2" id="KW-0808">Transferase</keyword>
<feature type="domain" description="DJ-1/PfpI" evidence="1">
    <location>
        <begin position="2"/>
        <end position="169"/>
    </location>
</feature>
<proteinExistence type="predicted"/>
<keyword evidence="2" id="KW-0315">Glutamine amidotransferase</keyword>
<dbReference type="AlphaFoldDB" id="A0A2P7VEA8"/>
<dbReference type="InterPro" id="IPR002818">
    <property type="entry name" value="DJ-1/PfpI"/>
</dbReference>
<evidence type="ECO:0000313" key="3">
    <source>
        <dbReference type="Proteomes" id="UP000240419"/>
    </source>
</evidence>
<dbReference type="Gene3D" id="3.40.50.880">
    <property type="match status" value="1"/>
</dbReference>
<organism evidence="2 3">
    <name type="scientific">Brevibacillus fortis</name>
    <dbReference type="NCBI Taxonomy" id="2126352"/>
    <lineage>
        <taxon>Bacteria</taxon>
        <taxon>Bacillati</taxon>
        <taxon>Bacillota</taxon>
        <taxon>Bacilli</taxon>
        <taxon>Bacillales</taxon>
        <taxon>Paenibacillaceae</taxon>
        <taxon>Brevibacillus</taxon>
    </lineage>
</organism>
<reference evidence="2 3" key="1">
    <citation type="submission" date="2018-03" db="EMBL/GenBank/DDBJ databases">
        <title>Brevisbacillus phylogenomics.</title>
        <authorList>
            <person name="Dunlap C."/>
        </authorList>
    </citation>
    <scope>NUCLEOTIDE SEQUENCE [LARGE SCALE GENOMIC DNA]</scope>
    <source>
        <strain evidence="2 3">NRRL NRS-1210</strain>
    </source>
</reference>
<evidence type="ECO:0000259" key="1">
    <source>
        <dbReference type="Pfam" id="PF01965"/>
    </source>
</evidence>